<protein>
    <submittedName>
        <fullName evidence="2">DUF5640 domain-containing protein</fullName>
    </submittedName>
</protein>
<evidence type="ECO:0000313" key="3">
    <source>
        <dbReference type="Proteomes" id="UP001529275"/>
    </source>
</evidence>
<proteinExistence type="predicted"/>
<keyword evidence="3" id="KW-1185">Reference proteome</keyword>
<reference evidence="3" key="1">
    <citation type="submission" date="2023-06" db="EMBL/GenBank/DDBJ databases">
        <title>Identification and characterization of horizontal gene transfer across gut microbiota members of farm animals based on homology search.</title>
        <authorList>
            <person name="Zeman M."/>
            <person name="Kubasova T."/>
            <person name="Jahodarova E."/>
            <person name="Nykrynova M."/>
            <person name="Rychlik I."/>
        </authorList>
    </citation>
    <scope>NUCLEOTIDE SEQUENCE [LARGE SCALE GENOMIC DNA]</scope>
    <source>
        <strain evidence="3">ET341</strain>
    </source>
</reference>
<keyword evidence="1" id="KW-0732">Signal</keyword>
<accession>A0ABT7UGW5</accession>
<feature type="signal peptide" evidence="1">
    <location>
        <begin position="1"/>
        <end position="20"/>
    </location>
</feature>
<feature type="chain" id="PRO_5045528316" evidence="1">
    <location>
        <begin position="21"/>
        <end position="110"/>
    </location>
</feature>
<gene>
    <name evidence="2" type="ORF">QUV98_03475</name>
</gene>
<evidence type="ECO:0000313" key="2">
    <source>
        <dbReference type="EMBL" id="MDM8195378.1"/>
    </source>
</evidence>
<dbReference type="Proteomes" id="UP001529275">
    <property type="component" value="Unassembled WGS sequence"/>
</dbReference>
<evidence type="ECO:0000256" key="1">
    <source>
        <dbReference type="SAM" id="SignalP"/>
    </source>
</evidence>
<sequence length="110" mass="12566">MKKMILLVIMSMCILTGCNSSDNNGSDDIIGKWQGSDIESIEFKEDGTFTMSDKGTDTKGTYKIEENQVSLSSSENGVIFNPSYYFEIENDKLLLKRTDHDFEYHFAREK</sequence>
<name>A0ABT7UGW5_9FIRM</name>
<dbReference type="RefSeq" id="WP_087244544.1">
    <property type="nucleotide sequence ID" value="NZ_JAUDCK010000008.1"/>
</dbReference>
<dbReference type="EMBL" id="JAUDCK010000008">
    <property type="protein sequence ID" value="MDM8195378.1"/>
    <property type="molecule type" value="Genomic_DNA"/>
</dbReference>
<comment type="caution">
    <text evidence="2">The sequence shown here is derived from an EMBL/GenBank/DDBJ whole genome shotgun (WGS) entry which is preliminary data.</text>
</comment>
<organism evidence="2 3">
    <name type="scientific">Massilimicrobiota timonensis</name>
    <dbReference type="NCBI Taxonomy" id="1776392"/>
    <lineage>
        <taxon>Bacteria</taxon>
        <taxon>Bacillati</taxon>
        <taxon>Bacillota</taxon>
        <taxon>Erysipelotrichia</taxon>
        <taxon>Erysipelotrichales</taxon>
        <taxon>Erysipelotrichaceae</taxon>
        <taxon>Massilimicrobiota</taxon>
    </lineage>
</organism>
<dbReference type="PROSITE" id="PS51257">
    <property type="entry name" value="PROKAR_LIPOPROTEIN"/>
    <property type="match status" value="1"/>
</dbReference>